<gene>
    <name evidence="1" type="ORF">KGA66_05115</name>
</gene>
<dbReference type="InterPro" id="IPR047681">
    <property type="entry name" value="PPA1309-like"/>
</dbReference>
<evidence type="ECO:0000313" key="1">
    <source>
        <dbReference type="EMBL" id="MBS2962414.1"/>
    </source>
</evidence>
<dbReference type="AlphaFoldDB" id="A0A8J7WMA6"/>
<dbReference type="Proteomes" id="UP000677913">
    <property type="component" value="Unassembled WGS sequence"/>
</dbReference>
<protein>
    <submittedName>
        <fullName evidence="1">Uncharacterized protein</fullName>
    </submittedName>
</protein>
<sequence>MNTALTRSLIELEQHVARDGWDQGPRLFALADTAALIKAEPRLAAALAPETVEMAGLAPLRTYTSIEQEGFPGGRALDEALSGIGWPETVDGAALVVERVMLPPDAEADLPAESDGVNVDAWAAAHPQRQEVRIAVGVLRDGSRDCALRLRSRDTDDEVLSGPGLVPNLEDALAQTLQD</sequence>
<comment type="caution">
    <text evidence="1">The sequence shown here is derived from an EMBL/GenBank/DDBJ whole genome shotgun (WGS) entry which is preliminary data.</text>
</comment>
<organism evidence="1 2">
    <name type="scientific">Actinocrinis puniceicyclus</name>
    <dbReference type="NCBI Taxonomy" id="977794"/>
    <lineage>
        <taxon>Bacteria</taxon>
        <taxon>Bacillati</taxon>
        <taxon>Actinomycetota</taxon>
        <taxon>Actinomycetes</taxon>
        <taxon>Catenulisporales</taxon>
        <taxon>Actinospicaceae</taxon>
        <taxon>Actinocrinis</taxon>
    </lineage>
</organism>
<dbReference type="NCBIfam" id="NF040618">
    <property type="entry name" value="PPA1309_fam"/>
    <property type="match status" value="1"/>
</dbReference>
<proteinExistence type="predicted"/>
<evidence type="ECO:0000313" key="2">
    <source>
        <dbReference type="Proteomes" id="UP000677913"/>
    </source>
</evidence>
<reference evidence="1" key="1">
    <citation type="submission" date="2021-04" db="EMBL/GenBank/DDBJ databases">
        <title>Genome based classification of Actinospica acidithermotolerans sp. nov., an actinobacterium isolated from an Indonesian hot spring.</title>
        <authorList>
            <person name="Kusuma A.B."/>
            <person name="Putra K.E."/>
            <person name="Nafisah S."/>
            <person name="Loh J."/>
            <person name="Nouioui I."/>
            <person name="Goodfellow M."/>
        </authorList>
    </citation>
    <scope>NUCLEOTIDE SEQUENCE</scope>
    <source>
        <strain evidence="1">DSM 45618</strain>
    </source>
</reference>
<keyword evidence="2" id="KW-1185">Reference proteome</keyword>
<name>A0A8J7WMA6_9ACTN</name>
<dbReference type="EMBL" id="JAGSXH010000011">
    <property type="protein sequence ID" value="MBS2962414.1"/>
    <property type="molecule type" value="Genomic_DNA"/>
</dbReference>
<accession>A0A8J7WMA6</accession>